<sequence length="200" mass="22948">MDKEIRVMKTNFEVKNGEENEKTKVVGYAALFDDPADENMGFIEKISPGAFDKALKKSDTRALINHNPEKILGRVKSGTLKLKEDSKGLYYEVDPPETTYAQDLMKSMDRGDIDQSSFGFTVSVEKWDDSGDVPVRTIVEVDELFDVSPVTYPWYENTESGLKNREKVFEEHKANYKEKEVKNNEVLNKIVKMEIKHKID</sequence>
<keyword evidence="2" id="KW-0645">Protease</keyword>
<keyword evidence="1" id="KW-1188">Viral release from host cell</keyword>
<keyword evidence="3" id="KW-0378">Hydrolase</keyword>
<keyword evidence="7" id="KW-1185">Reference proteome</keyword>
<dbReference type="Pfam" id="PF04586">
    <property type="entry name" value="Peptidase_S78"/>
    <property type="match status" value="1"/>
</dbReference>
<dbReference type="InterPro" id="IPR054613">
    <property type="entry name" value="Peptidase_S78_dom"/>
</dbReference>
<reference evidence="6 7" key="1">
    <citation type="submission" date="2016-10" db="EMBL/GenBank/DDBJ databases">
        <authorList>
            <person name="de Groot N.N."/>
        </authorList>
    </citation>
    <scope>NUCLEOTIDE SEQUENCE [LARGE SCALE GENOMIC DNA]</scope>
    <source>
        <strain evidence="6 7">ATCC 51327</strain>
    </source>
</reference>
<dbReference type="OrthoDB" id="64791at2"/>
<dbReference type="GO" id="GO:0006508">
    <property type="term" value="P:proteolysis"/>
    <property type="evidence" value="ECO:0007669"/>
    <property type="project" value="UniProtKB-KW"/>
</dbReference>
<dbReference type="NCBIfam" id="TIGR01543">
    <property type="entry name" value="proheadase_HK97"/>
    <property type="match status" value="1"/>
</dbReference>
<protein>
    <recommendedName>
        <fullName evidence="5">Prohead serine protease domain-containing protein</fullName>
    </recommendedName>
</protein>
<organism evidence="6 7">
    <name type="scientific">Halanaerobium salsuginis</name>
    <dbReference type="NCBI Taxonomy" id="29563"/>
    <lineage>
        <taxon>Bacteria</taxon>
        <taxon>Bacillati</taxon>
        <taxon>Bacillota</taxon>
        <taxon>Clostridia</taxon>
        <taxon>Halanaerobiales</taxon>
        <taxon>Halanaerobiaceae</taxon>
        <taxon>Halanaerobium</taxon>
    </lineage>
</organism>
<dbReference type="STRING" id="29563.SAMN02983006_02400"/>
<accession>A0A1I4LTQ8</accession>
<keyword evidence="4" id="KW-0175">Coiled coil</keyword>
<evidence type="ECO:0000259" key="5">
    <source>
        <dbReference type="Pfam" id="PF04586"/>
    </source>
</evidence>
<evidence type="ECO:0000256" key="3">
    <source>
        <dbReference type="ARBA" id="ARBA00022801"/>
    </source>
</evidence>
<evidence type="ECO:0000256" key="4">
    <source>
        <dbReference type="SAM" id="Coils"/>
    </source>
</evidence>
<gene>
    <name evidence="6" type="ORF">SAMN02983006_02400</name>
</gene>
<proteinExistence type="predicted"/>
<feature type="domain" description="Prohead serine protease" evidence="5">
    <location>
        <begin position="11"/>
        <end position="164"/>
    </location>
</feature>
<evidence type="ECO:0000256" key="1">
    <source>
        <dbReference type="ARBA" id="ARBA00022612"/>
    </source>
</evidence>
<dbReference type="AlphaFoldDB" id="A0A1I4LTQ8"/>
<feature type="coiled-coil region" evidence="4">
    <location>
        <begin position="169"/>
        <end position="196"/>
    </location>
</feature>
<dbReference type="Proteomes" id="UP000199006">
    <property type="component" value="Unassembled WGS sequence"/>
</dbReference>
<evidence type="ECO:0000256" key="2">
    <source>
        <dbReference type="ARBA" id="ARBA00022670"/>
    </source>
</evidence>
<dbReference type="InterPro" id="IPR006433">
    <property type="entry name" value="Prohead_protease"/>
</dbReference>
<evidence type="ECO:0000313" key="7">
    <source>
        <dbReference type="Proteomes" id="UP000199006"/>
    </source>
</evidence>
<evidence type="ECO:0000313" key="6">
    <source>
        <dbReference type="EMBL" id="SFL93967.1"/>
    </source>
</evidence>
<dbReference type="RefSeq" id="WP_089862424.1">
    <property type="nucleotide sequence ID" value="NZ_FOTI01000043.1"/>
</dbReference>
<dbReference type="GO" id="GO:0008233">
    <property type="term" value="F:peptidase activity"/>
    <property type="evidence" value="ECO:0007669"/>
    <property type="project" value="UniProtKB-KW"/>
</dbReference>
<dbReference type="EMBL" id="FOTI01000043">
    <property type="protein sequence ID" value="SFL93967.1"/>
    <property type="molecule type" value="Genomic_DNA"/>
</dbReference>
<name>A0A1I4LTQ8_9FIRM</name>